<evidence type="ECO:0000313" key="2">
    <source>
        <dbReference type="EMBL" id="GAA0143284.1"/>
    </source>
</evidence>
<dbReference type="Proteomes" id="UP001454036">
    <property type="component" value="Unassembled WGS sequence"/>
</dbReference>
<evidence type="ECO:0000256" key="1">
    <source>
        <dbReference type="SAM" id="MobiDB-lite"/>
    </source>
</evidence>
<organism evidence="2 3">
    <name type="scientific">Lithospermum erythrorhizon</name>
    <name type="common">Purple gromwell</name>
    <name type="synonym">Lithospermum officinale var. erythrorhizon</name>
    <dbReference type="NCBI Taxonomy" id="34254"/>
    <lineage>
        <taxon>Eukaryota</taxon>
        <taxon>Viridiplantae</taxon>
        <taxon>Streptophyta</taxon>
        <taxon>Embryophyta</taxon>
        <taxon>Tracheophyta</taxon>
        <taxon>Spermatophyta</taxon>
        <taxon>Magnoliopsida</taxon>
        <taxon>eudicotyledons</taxon>
        <taxon>Gunneridae</taxon>
        <taxon>Pentapetalae</taxon>
        <taxon>asterids</taxon>
        <taxon>lamiids</taxon>
        <taxon>Boraginales</taxon>
        <taxon>Boraginaceae</taxon>
        <taxon>Boraginoideae</taxon>
        <taxon>Lithospermeae</taxon>
        <taxon>Lithospermum</taxon>
    </lineage>
</organism>
<dbReference type="AlphaFoldDB" id="A0AAV3NVK2"/>
<sequence>MPVTDQLDAIPLPRGFTLPQFTQFNGIGDPIKHLSIDSYKKTEDAFIANFRSAIQAHQDKRALMDIQQGGGDSRNSRKNYARMEVYSFNQETNLRTEIISFFDKELIGIELPHDDPVFPTPLGIGKVCGDKKRARICYQTFVPSLNKEPSEQDRKRSRKNHMEVNTVKSEGDEDNSSKERESEKRVMPHEEVLTVPFGQENKEKKPFE</sequence>
<evidence type="ECO:0000313" key="3">
    <source>
        <dbReference type="Proteomes" id="UP001454036"/>
    </source>
</evidence>
<gene>
    <name evidence="2" type="ORF">LIER_35710</name>
</gene>
<accession>A0AAV3NVK2</accession>
<dbReference type="EMBL" id="BAABME010015851">
    <property type="protein sequence ID" value="GAA0143284.1"/>
    <property type="molecule type" value="Genomic_DNA"/>
</dbReference>
<feature type="compositionally biased region" description="Basic and acidic residues" evidence="1">
    <location>
        <begin position="175"/>
        <end position="192"/>
    </location>
</feature>
<reference evidence="2 3" key="1">
    <citation type="submission" date="2024-01" db="EMBL/GenBank/DDBJ databases">
        <title>The complete chloroplast genome sequence of Lithospermum erythrorhizon: insights into the phylogenetic relationship among Boraginaceae species and the maternal lineages of purple gromwells.</title>
        <authorList>
            <person name="Okada T."/>
            <person name="Watanabe K."/>
        </authorList>
    </citation>
    <scope>NUCLEOTIDE SEQUENCE [LARGE SCALE GENOMIC DNA]</scope>
</reference>
<protein>
    <submittedName>
        <fullName evidence="2">Uncharacterized protein</fullName>
    </submittedName>
</protein>
<feature type="region of interest" description="Disordered" evidence="1">
    <location>
        <begin position="146"/>
        <end position="208"/>
    </location>
</feature>
<comment type="caution">
    <text evidence="2">The sequence shown here is derived from an EMBL/GenBank/DDBJ whole genome shotgun (WGS) entry which is preliminary data.</text>
</comment>
<keyword evidence="3" id="KW-1185">Reference proteome</keyword>
<name>A0AAV3NVK2_LITER</name>
<proteinExistence type="predicted"/>